<comment type="caution">
    <text evidence="3">The sequence shown here is derived from an EMBL/GenBank/DDBJ whole genome shotgun (WGS) entry which is preliminary data.</text>
</comment>
<keyword evidence="1" id="KW-0472">Membrane</keyword>
<evidence type="ECO:0000313" key="3">
    <source>
        <dbReference type="EMBL" id="PKC74137.1"/>
    </source>
</evidence>
<gene>
    <name evidence="3" type="ORF">RhiirA1_450343</name>
    <name evidence="2" type="ORF">RhiirA5_418175</name>
</gene>
<organism evidence="3 4">
    <name type="scientific">Rhizophagus irregularis</name>
    <dbReference type="NCBI Taxonomy" id="588596"/>
    <lineage>
        <taxon>Eukaryota</taxon>
        <taxon>Fungi</taxon>
        <taxon>Fungi incertae sedis</taxon>
        <taxon>Mucoromycota</taxon>
        <taxon>Glomeromycotina</taxon>
        <taxon>Glomeromycetes</taxon>
        <taxon>Glomerales</taxon>
        <taxon>Glomeraceae</taxon>
        <taxon>Rhizophagus</taxon>
    </lineage>
</organism>
<evidence type="ECO:0000313" key="2">
    <source>
        <dbReference type="EMBL" id="PKC07471.1"/>
    </source>
</evidence>
<protein>
    <submittedName>
        <fullName evidence="3">Uncharacterized protein</fullName>
    </submittedName>
</protein>
<dbReference type="EMBL" id="LLXJ01000639">
    <property type="protein sequence ID" value="PKC07471.1"/>
    <property type="molecule type" value="Genomic_DNA"/>
</dbReference>
<keyword evidence="1" id="KW-1133">Transmembrane helix</keyword>
<reference evidence="2 5" key="1">
    <citation type="submission" date="2016-04" db="EMBL/GenBank/DDBJ databases">
        <title>Genome analyses suggest a sexual origin of heterokaryosis in a supposedly ancient asexual fungus.</title>
        <authorList>
            <person name="Ropars J."/>
            <person name="Sedzielewska K."/>
            <person name="Noel J."/>
            <person name="Charron P."/>
            <person name="Farinelli L."/>
            <person name="Marton T."/>
            <person name="Kruger M."/>
            <person name="Pelin A."/>
            <person name="Brachmann A."/>
            <person name="Corradi N."/>
        </authorList>
    </citation>
    <scope>NUCLEOTIDE SEQUENCE [LARGE SCALE GENOMIC DNA]</scope>
    <source>
        <strain evidence="2 5">A5</strain>
    </source>
</reference>
<name>A0A2N0SF09_9GLOM</name>
<reference evidence="3 4" key="4">
    <citation type="submission" date="2017-10" db="EMBL/GenBank/DDBJ databases">
        <title>Genome analyses suggest a sexual origin of heterokaryosis in a supposedly ancient asexual fungus.</title>
        <authorList>
            <person name="Corradi N."/>
            <person name="Sedzielewska K."/>
            <person name="Noel J."/>
            <person name="Charron P."/>
            <person name="Farinelli L."/>
            <person name="Marton T."/>
            <person name="Kruger M."/>
            <person name="Pelin A."/>
            <person name="Brachmann A."/>
            <person name="Corradi N."/>
        </authorList>
    </citation>
    <scope>NUCLEOTIDE SEQUENCE [LARGE SCALE GENOMIC DNA]</scope>
    <source>
        <strain evidence="3 4">A1</strain>
    </source>
</reference>
<sequence length="213" mass="25772">MIIEKYKSPYEITSDRKNANVKFCIFKYLIAVILTLPLFKGMKTKYFNRIRFLLLKKYQLIVNWLSSESSRNNKTTTYIWFLVRQSTWYFRFYVPYNICLHLKIEEYVESIKRSLKYKKSVNYRVIYKDYKEAELTPGTKKAELFAKHKIRGIKNNMNKWKFLNNEQYIKSSDLALLYSKVNSHSAYNELTENIFLNHTFDKDDFAMIRAYIK</sequence>
<dbReference type="AlphaFoldDB" id="A0A2N0SF09"/>
<accession>A0A2N0SF09</accession>
<feature type="transmembrane region" description="Helical" evidence="1">
    <location>
        <begin position="20"/>
        <end position="39"/>
    </location>
</feature>
<evidence type="ECO:0000313" key="5">
    <source>
        <dbReference type="Proteomes" id="UP000232722"/>
    </source>
</evidence>
<evidence type="ECO:0000256" key="1">
    <source>
        <dbReference type="SAM" id="Phobius"/>
    </source>
</evidence>
<dbReference type="Proteomes" id="UP000232722">
    <property type="component" value="Unassembled WGS sequence"/>
</dbReference>
<dbReference type="Proteomes" id="UP000232688">
    <property type="component" value="Unassembled WGS sequence"/>
</dbReference>
<dbReference type="VEuPathDB" id="FungiDB:RhiirFUN_023837"/>
<reference evidence="3 4" key="3">
    <citation type="submission" date="2017-10" db="EMBL/GenBank/DDBJ databases">
        <title>Extensive intraspecific genome diversity in a model arbuscular mycorrhizal fungus.</title>
        <authorList>
            <person name="Chen E.C.H."/>
            <person name="Morin E."/>
            <person name="Baudet D."/>
            <person name="Noel J."/>
            <person name="Ndikumana S."/>
            <person name="Charron P."/>
            <person name="St-Onge C."/>
            <person name="Giorgi J."/>
            <person name="Grigoriev I.V."/>
            <person name="Roux C."/>
            <person name="Martin F.M."/>
            <person name="Corradi N."/>
        </authorList>
    </citation>
    <scope>NUCLEOTIDE SEQUENCE [LARGE SCALE GENOMIC DNA]</scope>
    <source>
        <strain evidence="3 4">A1</strain>
    </source>
</reference>
<dbReference type="EMBL" id="LLXH01000062">
    <property type="protein sequence ID" value="PKC74137.1"/>
    <property type="molecule type" value="Genomic_DNA"/>
</dbReference>
<evidence type="ECO:0000313" key="4">
    <source>
        <dbReference type="Proteomes" id="UP000232688"/>
    </source>
</evidence>
<proteinExistence type="predicted"/>
<dbReference type="VEuPathDB" id="FungiDB:RhiirA1_450343"/>
<reference evidence="2 5" key="2">
    <citation type="submission" date="2017-09" db="EMBL/GenBank/DDBJ databases">
        <title>Extensive intraspecific genome diversity in a model arbuscular mycorrhizal fungus.</title>
        <authorList>
            <person name="Chen E.C."/>
            <person name="Morin E."/>
            <person name="Beaudet D."/>
            <person name="Noel J."/>
            <person name="Ndikumana S."/>
            <person name="Charron P."/>
            <person name="St-Onge C."/>
            <person name="Giorgi J."/>
            <person name="Grigoriev I.V."/>
            <person name="Roux C."/>
            <person name="Martin F.M."/>
            <person name="Corradi N."/>
        </authorList>
    </citation>
    <scope>NUCLEOTIDE SEQUENCE [LARGE SCALE GENOMIC DNA]</scope>
    <source>
        <strain evidence="2 5">A5</strain>
    </source>
</reference>
<keyword evidence="1" id="KW-0812">Transmembrane</keyword>